<sequence length="468" mass="50836">MVASLLDNTSPPSSRSPSSPQSSHSHRIRIEVSSTTVGAFLGGLSSGSASSLLRVLLSAARCSLLGSSLVTHPAPPFFSSPSPPSARRSSFSSFPSIIIRCCVFMEEGEKKAPAHDGSMPSFSSSLVGGGDISWSPDSMNIPLPLNMVEGVSMIPSHMVEEETTYKGDLIPSHDLSLDVDVDDASLKSFLMFQEAPALNESPEIRPEDDDQADLPLAKKRRTDVVPEPHISVINPASSLDFMNFAASILEDPQTKQQPQQIPNNNNAATTATTLIPETTTNSQPLSDKDDYSTEPNVDEEARARYEDKRRRNRESAFKSRKRKNDAIRDLGARVELLEKQLAAAHEENAQLRTLLARAAAAALGGADANTTKSEGAGKSTTCQAPEERQANTTPAVRLPLPWVALTLFLPLLAASPLSEQHQLQQKVQRREQQQQLLQQPPAIVSRRLRAFRARRDLPWRQAVACGVG</sequence>
<dbReference type="AlphaFoldDB" id="A0A7S2AVJ5"/>
<organism evidence="3">
    <name type="scientific">Pycnococcus provasolii</name>
    <dbReference type="NCBI Taxonomy" id="41880"/>
    <lineage>
        <taxon>Eukaryota</taxon>
        <taxon>Viridiplantae</taxon>
        <taxon>Chlorophyta</taxon>
        <taxon>Pseudoscourfieldiophyceae</taxon>
        <taxon>Pseudoscourfieldiales</taxon>
        <taxon>Pycnococcaceae</taxon>
        <taxon>Pycnococcus</taxon>
    </lineage>
</organism>
<feature type="region of interest" description="Disordered" evidence="1">
    <location>
        <begin position="274"/>
        <end position="323"/>
    </location>
</feature>
<feature type="region of interest" description="Disordered" evidence="1">
    <location>
        <begin position="367"/>
        <end position="392"/>
    </location>
</feature>
<feature type="compositionally biased region" description="Low complexity" evidence="1">
    <location>
        <begin position="10"/>
        <end position="23"/>
    </location>
</feature>
<evidence type="ECO:0000256" key="1">
    <source>
        <dbReference type="SAM" id="MobiDB-lite"/>
    </source>
</evidence>
<feature type="domain" description="BZIP" evidence="2">
    <location>
        <begin position="302"/>
        <end position="352"/>
    </location>
</feature>
<evidence type="ECO:0000259" key="2">
    <source>
        <dbReference type="PROSITE" id="PS50217"/>
    </source>
</evidence>
<protein>
    <recommendedName>
        <fullName evidence="2">BZIP domain-containing protein</fullName>
    </recommendedName>
</protein>
<dbReference type="SMART" id="SM00338">
    <property type="entry name" value="BRLZ"/>
    <property type="match status" value="1"/>
</dbReference>
<accession>A0A7S2AVJ5</accession>
<gene>
    <name evidence="3" type="ORF">PPRO1471_LOCUS4587</name>
</gene>
<proteinExistence type="predicted"/>
<dbReference type="EMBL" id="HBGR01006884">
    <property type="protein sequence ID" value="CAD9378905.1"/>
    <property type="molecule type" value="Transcribed_RNA"/>
</dbReference>
<feature type="region of interest" description="Disordered" evidence="1">
    <location>
        <begin position="1"/>
        <end position="27"/>
    </location>
</feature>
<dbReference type="PROSITE" id="PS00036">
    <property type="entry name" value="BZIP_BASIC"/>
    <property type="match status" value="1"/>
</dbReference>
<reference evidence="3" key="1">
    <citation type="submission" date="2021-01" db="EMBL/GenBank/DDBJ databases">
        <authorList>
            <person name="Corre E."/>
            <person name="Pelletier E."/>
            <person name="Niang G."/>
            <person name="Scheremetjew M."/>
            <person name="Finn R."/>
            <person name="Kale V."/>
            <person name="Holt S."/>
            <person name="Cochrane G."/>
            <person name="Meng A."/>
            <person name="Brown T."/>
            <person name="Cohen L."/>
        </authorList>
    </citation>
    <scope>NUCLEOTIDE SEQUENCE</scope>
    <source>
        <strain evidence="3">RCC733</strain>
    </source>
</reference>
<feature type="compositionally biased region" description="Polar residues" evidence="1">
    <location>
        <begin position="369"/>
        <end position="383"/>
    </location>
</feature>
<dbReference type="GO" id="GO:0003700">
    <property type="term" value="F:DNA-binding transcription factor activity"/>
    <property type="evidence" value="ECO:0007669"/>
    <property type="project" value="InterPro"/>
</dbReference>
<dbReference type="SUPFAM" id="SSF57959">
    <property type="entry name" value="Leucine zipper domain"/>
    <property type="match status" value="1"/>
</dbReference>
<dbReference type="Gene3D" id="1.20.5.170">
    <property type="match status" value="1"/>
</dbReference>
<dbReference type="InterPro" id="IPR046347">
    <property type="entry name" value="bZIP_sf"/>
</dbReference>
<evidence type="ECO:0000313" key="3">
    <source>
        <dbReference type="EMBL" id="CAD9378905.1"/>
    </source>
</evidence>
<dbReference type="PROSITE" id="PS50217">
    <property type="entry name" value="BZIP"/>
    <property type="match status" value="1"/>
</dbReference>
<name>A0A7S2AVJ5_9CHLO</name>
<dbReference type="CDD" id="cd14686">
    <property type="entry name" value="bZIP"/>
    <property type="match status" value="1"/>
</dbReference>
<dbReference type="InterPro" id="IPR004827">
    <property type="entry name" value="bZIP"/>
</dbReference>
<feature type="compositionally biased region" description="Basic and acidic residues" evidence="1">
    <location>
        <begin position="299"/>
        <end position="317"/>
    </location>
</feature>